<dbReference type="RefSeq" id="WP_149503489.1">
    <property type="nucleotide sequence ID" value="NZ_CP035708.1"/>
</dbReference>
<dbReference type="KEGG" id="snn:EWH46_08270"/>
<dbReference type="Proteomes" id="UP001549111">
    <property type="component" value="Unassembled WGS sequence"/>
</dbReference>
<dbReference type="EMBL" id="JBEPLS010000003">
    <property type="protein sequence ID" value="MET3603323.1"/>
    <property type="molecule type" value="Genomic_DNA"/>
</dbReference>
<feature type="transmembrane region" description="Helical" evidence="1">
    <location>
        <begin position="70"/>
        <end position="91"/>
    </location>
</feature>
<reference evidence="2 5" key="2">
    <citation type="submission" date="2024-06" db="EMBL/GenBank/DDBJ databases">
        <title>Genomic Encyclopedia of Type Strains, Phase IV (KMG-IV): sequencing the most valuable type-strain genomes for metagenomic binning, comparative biology and taxonomic classification.</title>
        <authorList>
            <person name="Goeker M."/>
        </authorList>
    </citation>
    <scope>NUCLEOTIDE SEQUENCE [LARGE SCALE GENOMIC DNA]</scope>
    <source>
        <strain evidence="2 5">D-501</strain>
    </source>
</reference>
<dbReference type="AlphaFoldDB" id="A0A5C1Q1F1"/>
<proteinExistence type="predicted"/>
<evidence type="ECO:0000313" key="5">
    <source>
        <dbReference type="Proteomes" id="UP001549111"/>
    </source>
</evidence>
<evidence type="ECO:0000256" key="1">
    <source>
        <dbReference type="SAM" id="Phobius"/>
    </source>
</evidence>
<dbReference type="Proteomes" id="UP000323522">
    <property type="component" value="Chromosome"/>
</dbReference>
<keyword evidence="1" id="KW-1133">Transmembrane helix</keyword>
<feature type="transmembrane region" description="Helical" evidence="1">
    <location>
        <begin position="14"/>
        <end position="35"/>
    </location>
</feature>
<feature type="transmembrane region" description="Helical" evidence="1">
    <location>
        <begin position="47"/>
        <end position="64"/>
    </location>
</feature>
<keyword evidence="5" id="KW-1185">Reference proteome</keyword>
<gene>
    <name evidence="2" type="ORF">ABIC99_001107</name>
    <name evidence="3" type="ORF">EWH46_08270</name>
</gene>
<evidence type="ECO:0000313" key="2">
    <source>
        <dbReference type="EMBL" id="MET3603323.1"/>
    </source>
</evidence>
<dbReference type="Pfam" id="PF09600">
    <property type="entry name" value="Cyd_oper_YbgE"/>
    <property type="match status" value="1"/>
</dbReference>
<evidence type="ECO:0000313" key="4">
    <source>
        <dbReference type="Proteomes" id="UP000323522"/>
    </source>
</evidence>
<accession>A0A5C1Q1F1</accession>
<dbReference type="OrthoDB" id="5298003at2"/>
<keyword evidence="1" id="KW-0812">Transmembrane</keyword>
<evidence type="ECO:0000313" key="3">
    <source>
        <dbReference type="EMBL" id="QEN00769.1"/>
    </source>
</evidence>
<name>A0A5C1Q1F1_9BURK</name>
<keyword evidence="1" id="KW-0472">Membrane</keyword>
<dbReference type="EMBL" id="CP035708">
    <property type="protein sequence ID" value="QEN00769.1"/>
    <property type="molecule type" value="Genomic_DNA"/>
</dbReference>
<protein>
    <submittedName>
        <fullName evidence="2">Membrane protein</fullName>
    </submittedName>
</protein>
<reference evidence="3 4" key="1">
    <citation type="submission" date="2019-02" db="EMBL/GenBank/DDBJ databases">
        <title>Complete Genome Sequence and Methylome Analysis of Sphaerotilus natans subsp. sulfidivorans D-507.</title>
        <authorList>
            <person name="Fomenkov A."/>
            <person name="Gridneva E."/>
            <person name="Smolyakov D."/>
            <person name="Dubinina G."/>
            <person name="Vincze T."/>
            <person name="Grabovich M."/>
            <person name="Roberts R.J."/>
        </authorList>
    </citation>
    <scope>NUCLEOTIDE SEQUENCE [LARGE SCALE GENOMIC DNA]</scope>
    <source>
        <strain evidence="3 4">D-507</strain>
    </source>
</reference>
<sequence length="95" mass="10295">MNTVHVPVPTPSRIQWPSLTVALLIMVGGTLYPPLMADAAGKADHNLAMALFWAMSAGFVRGVGFVPRRWIWRAIFSGWACAAALLLAAVLKLQH</sequence>
<organism evidence="3 4">
    <name type="scientific">Sphaerotilus sulfidivorans</name>
    <dbReference type="NCBI Taxonomy" id="639200"/>
    <lineage>
        <taxon>Bacteria</taxon>
        <taxon>Pseudomonadati</taxon>
        <taxon>Pseudomonadota</taxon>
        <taxon>Betaproteobacteria</taxon>
        <taxon>Burkholderiales</taxon>
        <taxon>Sphaerotilaceae</taxon>
        <taxon>Sphaerotilus</taxon>
    </lineage>
</organism>
<dbReference type="InterPro" id="IPR011846">
    <property type="entry name" value="Cyd_oper_YbgE"/>
</dbReference>